<reference evidence="2" key="2">
    <citation type="journal article" date="2021" name="Sci. Rep.">
        <title>The distribution of antibiotic resistance genes in chicken gut microbiota commensals.</title>
        <authorList>
            <person name="Juricova H."/>
            <person name="Matiasovicova J."/>
            <person name="Kubasova T."/>
            <person name="Cejkova D."/>
            <person name="Rychlik I."/>
        </authorList>
    </citation>
    <scope>NUCLEOTIDE SEQUENCE</scope>
    <source>
        <strain evidence="2">An824</strain>
    </source>
</reference>
<protein>
    <submittedName>
        <fullName evidence="2">Smalltalk protein</fullName>
    </submittedName>
</protein>
<keyword evidence="1" id="KW-1133">Transmembrane helix</keyword>
<comment type="caution">
    <text evidence="2">The sequence shown here is derived from an EMBL/GenBank/DDBJ whole genome shotgun (WGS) entry which is preliminary data.</text>
</comment>
<evidence type="ECO:0000256" key="1">
    <source>
        <dbReference type="SAM" id="Phobius"/>
    </source>
</evidence>
<proteinExistence type="predicted"/>
<dbReference type="Pfam" id="PF20096">
    <property type="entry name" value="DUF6486"/>
    <property type="match status" value="1"/>
</dbReference>
<dbReference type="Proteomes" id="UP000706891">
    <property type="component" value="Unassembled WGS sequence"/>
</dbReference>
<dbReference type="EMBL" id="JACJJG010000046">
    <property type="protein sequence ID" value="MBM6673989.1"/>
    <property type="molecule type" value="Genomic_DNA"/>
</dbReference>
<dbReference type="AlphaFoldDB" id="A0A939B622"/>
<keyword evidence="1" id="KW-0812">Transmembrane</keyword>
<dbReference type="RefSeq" id="WP_205104993.1">
    <property type="nucleotide sequence ID" value="NZ_JACJJG010000046.1"/>
</dbReference>
<keyword evidence="1" id="KW-0472">Membrane</keyword>
<evidence type="ECO:0000313" key="2">
    <source>
        <dbReference type="EMBL" id="MBM6673989.1"/>
    </source>
</evidence>
<feature type="transmembrane region" description="Helical" evidence="1">
    <location>
        <begin position="12"/>
        <end position="32"/>
    </location>
</feature>
<evidence type="ECO:0000313" key="3">
    <source>
        <dbReference type="Proteomes" id="UP000706891"/>
    </source>
</evidence>
<reference evidence="2" key="1">
    <citation type="submission" date="2020-08" db="EMBL/GenBank/DDBJ databases">
        <authorList>
            <person name="Cejkova D."/>
            <person name="Kubasova T."/>
            <person name="Jahodarova E."/>
            <person name="Rychlik I."/>
        </authorList>
    </citation>
    <scope>NUCLEOTIDE SEQUENCE</scope>
    <source>
        <strain evidence="2">An824</strain>
    </source>
</reference>
<dbReference type="InterPro" id="IPR045505">
    <property type="entry name" value="DUF6486"/>
</dbReference>
<dbReference type="NCBIfam" id="NF033879">
    <property type="entry name" value="smalltalk"/>
    <property type="match status" value="1"/>
</dbReference>
<name>A0A939B622_9BACT</name>
<accession>A0A939B622</accession>
<gene>
    <name evidence="2" type="ORF">H6A34_08890</name>
</gene>
<sequence length="33" mass="3396">MGNKDKQNISIILKVIVAIATAILGVFGVNAAI</sequence>
<organism evidence="2 3">
    <name type="scientific">Marseilla massiliensis</name>
    <dbReference type="NCBI Taxonomy" id="1841864"/>
    <lineage>
        <taxon>Bacteria</taxon>
        <taxon>Pseudomonadati</taxon>
        <taxon>Bacteroidota</taxon>
        <taxon>Bacteroidia</taxon>
        <taxon>Bacteroidales</taxon>
        <taxon>Prevotellaceae</taxon>
        <taxon>Marseilla</taxon>
    </lineage>
</organism>
<keyword evidence="3" id="KW-1185">Reference proteome</keyword>